<sequence>MDTCLNYRQIIENILTEYVKVPYSNRELESELIIDKKENNYLVMTLGWEGEKRVHGCIIHIEIIDEKIWIQRDGTEYGIANELVAAGIPKSQIVLAFHPIDVRQYTEFAVM</sequence>
<dbReference type="CDD" id="cd16382">
    <property type="entry name" value="XisI-like"/>
    <property type="match status" value="1"/>
</dbReference>
<keyword evidence="2" id="KW-1185">Reference proteome</keyword>
<dbReference type="Proteomes" id="UP000218418">
    <property type="component" value="Plasmid plasmid4"/>
</dbReference>
<dbReference type="Gene3D" id="3.30.310.110">
    <property type="entry name" value="XisI-like"/>
    <property type="match status" value="1"/>
</dbReference>
<dbReference type="Pfam" id="PF08869">
    <property type="entry name" value="XisI"/>
    <property type="match status" value="1"/>
</dbReference>
<dbReference type="OrthoDB" id="467081at2"/>
<evidence type="ECO:0000313" key="2">
    <source>
        <dbReference type="Proteomes" id="UP000218418"/>
    </source>
</evidence>
<accession>A0A1Z4M3E2</accession>
<dbReference type="SUPFAM" id="SSF143847">
    <property type="entry name" value="XisI-like"/>
    <property type="match status" value="1"/>
</dbReference>
<evidence type="ECO:0000313" key="1">
    <source>
        <dbReference type="EMBL" id="BAY88002.1"/>
    </source>
</evidence>
<dbReference type="EMBL" id="AP018231">
    <property type="protein sequence ID" value="BAY88002.1"/>
    <property type="molecule type" value="Genomic_DNA"/>
</dbReference>
<protein>
    <submittedName>
        <fullName evidence="1">FdxN element excision controlling factor protein</fullName>
    </submittedName>
</protein>
<dbReference type="InterPro" id="IPR014968">
    <property type="entry name" value="XisI"/>
</dbReference>
<gene>
    <name evidence="1" type="ORF">NIES267_75440</name>
</gene>
<keyword evidence="1" id="KW-0614">Plasmid</keyword>
<organism evidence="1 2">
    <name type="scientific">Calothrix parasitica NIES-267</name>
    <dbReference type="NCBI Taxonomy" id="1973488"/>
    <lineage>
        <taxon>Bacteria</taxon>
        <taxon>Bacillati</taxon>
        <taxon>Cyanobacteriota</taxon>
        <taxon>Cyanophyceae</taxon>
        <taxon>Nostocales</taxon>
        <taxon>Calotrichaceae</taxon>
        <taxon>Calothrix</taxon>
    </lineage>
</organism>
<name>A0A1Z4M3E2_9CYAN</name>
<reference evidence="1 2" key="1">
    <citation type="submission" date="2017-06" db="EMBL/GenBank/DDBJ databases">
        <title>Genome sequencing of cyanobaciteial culture collection at National Institute for Environmental Studies (NIES).</title>
        <authorList>
            <person name="Hirose Y."/>
            <person name="Shimura Y."/>
            <person name="Fujisawa T."/>
            <person name="Nakamura Y."/>
            <person name="Kawachi M."/>
        </authorList>
    </citation>
    <scope>NUCLEOTIDE SEQUENCE [LARGE SCALE GENOMIC DNA]</scope>
    <source>
        <strain evidence="1 2">NIES-267</strain>
        <plasmid evidence="2">Plasmid4 dna</plasmid>
    </source>
</reference>
<dbReference type="InterPro" id="IPR035943">
    <property type="entry name" value="XisI-like_sf"/>
</dbReference>
<proteinExistence type="predicted"/>
<geneLocation type="plasmid" evidence="2">
    <name>Plasmid4 dna</name>
</geneLocation>
<dbReference type="AlphaFoldDB" id="A0A1Z4M3E2"/>